<evidence type="ECO:0000256" key="1">
    <source>
        <dbReference type="SAM" id="MobiDB-lite"/>
    </source>
</evidence>
<proteinExistence type="predicted"/>
<dbReference type="AlphaFoldDB" id="A0AAV2CPK1"/>
<sequence>MWGRRGHHENKKKNEERRRRSVGRRVRWRRLWFRFRATETERKNEEEDFPRRKLDWDGITYIDSSIYPFAPPFPGNYNLPTSPCFGEKAKEARLRLKVIRYHGLQLGLQMSRAEPSFTLG</sequence>
<gene>
    <name evidence="2" type="ORF">LTRI10_LOCUS5749</name>
</gene>
<organism evidence="2 3">
    <name type="scientific">Linum trigynum</name>
    <dbReference type="NCBI Taxonomy" id="586398"/>
    <lineage>
        <taxon>Eukaryota</taxon>
        <taxon>Viridiplantae</taxon>
        <taxon>Streptophyta</taxon>
        <taxon>Embryophyta</taxon>
        <taxon>Tracheophyta</taxon>
        <taxon>Spermatophyta</taxon>
        <taxon>Magnoliopsida</taxon>
        <taxon>eudicotyledons</taxon>
        <taxon>Gunneridae</taxon>
        <taxon>Pentapetalae</taxon>
        <taxon>rosids</taxon>
        <taxon>fabids</taxon>
        <taxon>Malpighiales</taxon>
        <taxon>Linaceae</taxon>
        <taxon>Linum</taxon>
    </lineage>
</organism>
<dbReference type="EMBL" id="OZ034813">
    <property type="protein sequence ID" value="CAL1358174.1"/>
    <property type="molecule type" value="Genomic_DNA"/>
</dbReference>
<dbReference type="Proteomes" id="UP001497516">
    <property type="component" value="Chromosome 1"/>
</dbReference>
<reference evidence="2 3" key="1">
    <citation type="submission" date="2024-04" db="EMBL/GenBank/DDBJ databases">
        <authorList>
            <person name="Fracassetti M."/>
        </authorList>
    </citation>
    <scope>NUCLEOTIDE SEQUENCE [LARGE SCALE GENOMIC DNA]</scope>
</reference>
<evidence type="ECO:0000313" key="3">
    <source>
        <dbReference type="Proteomes" id="UP001497516"/>
    </source>
</evidence>
<protein>
    <submittedName>
        <fullName evidence="2">Uncharacterized protein</fullName>
    </submittedName>
</protein>
<feature type="compositionally biased region" description="Basic residues" evidence="1">
    <location>
        <begin position="1"/>
        <end position="11"/>
    </location>
</feature>
<accession>A0AAV2CPK1</accession>
<evidence type="ECO:0000313" key="2">
    <source>
        <dbReference type="EMBL" id="CAL1358174.1"/>
    </source>
</evidence>
<feature type="region of interest" description="Disordered" evidence="1">
    <location>
        <begin position="1"/>
        <end position="22"/>
    </location>
</feature>
<keyword evidence="3" id="KW-1185">Reference proteome</keyword>
<name>A0AAV2CPK1_9ROSI</name>